<dbReference type="Pfam" id="PF01753">
    <property type="entry name" value="zf-MYND"/>
    <property type="match status" value="1"/>
</dbReference>
<dbReference type="GO" id="GO:0008270">
    <property type="term" value="F:zinc ion binding"/>
    <property type="evidence" value="ECO:0007669"/>
    <property type="project" value="UniProtKB-KW"/>
</dbReference>
<dbReference type="Proteomes" id="UP000807306">
    <property type="component" value="Unassembled WGS sequence"/>
</dbReference>
<organism evidence="6 7">
    <name type="scientific">Crepidotus variabilis</name>
    <dbReference type="NCBI Taxonomy" id="179855"/>
    <lineage>
        <taxon>Eukaryota</taxon>
        <taxon>Fungi</taxon>
        <taxon>Dikarya</taxon>
        <taxon>Basidiomycota</taxon>
        <taxon>Agaricomycotina</taxon>
        <taxon>Agaricomycetes</taxon>
        <taxon>Agaricomycetidae</taxon>
        <taxon>Agaricales</taxon>
        <taxon>Agaricineae</taxon>
        <taxon>Crepidotaceae</taxon>
        <taxon>Crepidotus</taxon>
    </lineage>
</organism>
<name>A0A9P6EAA9_9AGAR</name>
<evidence type="ECO:0000259" key="5">
    <source>
        <dbReference type="PROSITE" id="PS50865"/>
    </source>
</evidence>
<dbReference type="SUPFAM" id="SSF144232">
    <property type="entry name" value="HIT/MYND zinc finger-like"/>
    <property type="match status" value="1"/>
</dbReference>
<evidence type="ECO:0000313" key="6">
    <source>
        <dbReference type="EMBL" id="KAF9525375.1"/>
    </source>
</evidence>
<accession>A0A9P6EAA9</accession>
<comment type="caution">
    <text evidence="6">The sequence shown here is derived from an EMBL/GenBank/DDBJ whole genome shotgun (WGS) entry which is preliminary data.</text>
</comment>
<dbReference type="PROSITE" id="PS01360">
    <property type="entry name" value="ZF_MYND_1"/>
    <property type="match status" value="1"/>
</dbReference>
<gene>
    <name evidence="6" type="ORF">CPB83DRAFT_909258</name>
</gene>
<evidence type="ECO:0000256" key="2">
    <source>
        <dbReference type="ARBA" id="ARBA00022771"/>
    </source>
</evidence>
<dbReference type="OrthoDB" id="2879978at2759"/>
<keyword evidence="1" id="KW-0479">Metal-binding</keyword>
<feature type="domain" description="MYND-type" evidence="5">
    <location>
        <begin position="29"/>
        <end position="66"/>
    </location>
</feature>
<keyword evidence="2 4" id="KW-0863">Zinc-finger</keyword>
<keyword evidence="7" id="KW-1185">Reference proteome</keyword>
<proteinExistence type="predicted"/>
<dbReference type="PROSITE" id="PS50865">
    <property type="entry name" value="ZF_MYND_2"/>
    <property type="match status" value="1"/>
</dbReference>
<keyword evidence="3" id="KW-0862">Zinc</keyword>
<dbReference type="EMBL" id="MU157885">
    <property type="protein sequence ID" value="KAF9525375.1"/>
    <property type="molecule type" value="Genomic_DNA"/>
</dbReference>
<evidence type="ECO:0000313" key="7">
    <source>
        <dbReference type="Proteomes" id="UP000807306"/>
    </source>
</evidence>
<dbReference type="InterPro" id="IPR002893">
    <property type="entry name" value="Znf_MYND"/>
</dbReference>
<reference evidence="6" key="1">
    <citation type="submission" date="2020-11" db="EMBL/GenBank/DDBJ databases">
        <authorList>
            <consortium name="DOE Joint Genome Institute"/>
            <person name="Ahrendt S."/>
            <person name="Riley R."/>
            <person name="Andreopoulos W."/>
            <person name="Labutti K."/>
            <person name="Pangilinan J."/>
            <person name="Ruiz-Duenas F.J."/>
            <person name="Barrasa J.M."/>
            <person name="Sanchez-Garcia M."/>
            <person name="Camarero S."/>
            <person name="Miyauchi S."/>
            <person name="Serrano A."/>
            <person name="Linde D."/>
            <person name="Babiker R."/>
            <person name="Drula E."/>
            <person name="Ayuso-Fernandez I."/>
            <person name="Pacheco R."/>
            <person name="Padilla G."/>
            <person name="Ferreira P."/>
            <person name="Barriuso J."/>
            <person name="Kellner H."/>
            <person name="Castanera R."/>
            <person name="Alfaro M."/>
            <person name="Ramirez L."/>
            <person name="Pisabarro A.G."/>
            <person name="Kuo A."/>
            <person name="Tritt A."/>
            <person name="Lipzen A."/>
            <person name="He G."/>
            <person name="Yan M."/>
            <person name="Ng V."/>
            <person name="Cullen D."/>
            <person name="Martin F."/>
            <person name="Rosso M.-N."/>
            <person name="Henrissat B."/>
            <person name="Hibbett D."/>
            <person name="Martinez A.T."/>
            <person name="Grigoriev I.V."/>
        </authorList>
    </citation>
    <scope>NUCLEOTIDE SEQUENCE</scope>
    <source>
        <strain evidence="6">CBS 506.95</strain>
    </source>
</reference>
<evidence type="ECO:0000256" key="3">
    <source>
        <dbReference type="ARBA" id="ARBA00022833"/>
    </source>
</evidence>
<evidence type="ECO:0000256" key="4">
    <source>
        <dbReference type="PROSITE-ProRule" id="PRU00134"/>
    </source>
</evidence>
<evidence type="ECO:0000256" key="1">
    <source>
        <dbReference type="ARBA" id="ARBA00022723"/>
    </source>
</evidence>
<dbReference type="AlphaFoldDB" id="A0A9P6EAA9"/>
<protein>
    <recommendedName>
        <fullName evidence="5">MYND-type domain-containing protein</fullName>
    </recommendedName>
</protein>
<dbReference type="Gene3D" id="6.10.140.2220">
    <property type="match status" value="1"/>
</dbReference>
<sequence>MADLSLANTCDNCDKHLPPIHGIGKEPVCERCLLVTTLLTCGGCHEVRYCCKACQRAHWKDHKGQCAENLRVVKLSQSYGPLVAAQRKSILRWSKKTRLIFHVAATFAMGAGTNQDKSQSHCFLLTVKAGSSGDLPSITAISAQVASDKELQALGVPPNSKILHKQSNSVKFIIFDPALPEGLGLIHMFLEDVDTHASRELVGSGNFNWNAWLMDSLSDGGEARPIADFVDFDFVTRTRRAALETWCRQFGEEYGMAAYSAMNLRTNTKKMTTHLLRVYVDGNGGSPPRFKVRSADVVTFEEMKFPRTLKKTIYTLIVDDSLPELISTFPIGLDVQNFTLKGLYHYRHDWLQKLKQDVDQY</sequence>